<dbReference type="Proteomes" id="UP000015100">
    <property type="component" value="Unassembled WGS sequence"/>
</dbReference>
<evidence type="ECO:0000256" key="2">
    <source>
        <dbReference type="SAM" id="SignalP"/>
    </source>
</evidence>
<feature type="chain" id="PRO_5004560236" evidence="2">
    <location>
        <begin position="19"/>
        <end position="526"/>
    </location>
</feature>
<name>S8A612_DACHA</name>
<keyword evidence="4" id="KW-1185">Reference proteome</keyword>
<feature type="region of interest" description="Disordered" evidence="1">
    <location>
        <begin position="18"/>
        <end position="40"/>
    </location>
</feature>
<organism evidence="3 4">
    <name type="scientific">Dactylellina haptotyla (strain CBS 200.50)</name>
    <name type="common">Nematode-trapping fungus</name>
    <name type="synonym">Monacrosporium haptotylum</name>
    <dbReference type="NCBI Taxonomy" id="1284197"/>
    <lineage>
        <taxon>Eukaryota</taxon>
        <taxon>Fungi</taxon>
        <taxon>Dikarya</taxon>
        <taxon>Ascomycota</taxon>
        <taxon>Pezizomycotina</taxon>
        <taxon>Orbiliomycetes</taxon>
        <taxon>Orbiliales</taxon>
        <taxon>Orbiliaceae</taxon>
        <taxon>Dactylellina</taxon>
    </lineage>
</organism>
<feature type="signal peptide" evidence="2">
    <location>
        <begin position="1"/>
        <end position="18"/>
    </location>
</feature>
<dbReference type="EMBL" id="AQGS01000867">
    <property type="protein sequence ID" value="EPS36566.1"/>
    <property type="molecule type" value="Genomic_DNA"/>
</dbReference>
<gene>
    <name evidence="3" type="ORF">H072_9816</name>
</gene>
<evidence type="ECO:0000256" key="1">
    <source>
        <dbReference type="SAM" id="MobiDB-lite"/>
    </source>
</evidence>
<accession>S8A612</accession>
<keyword evidence="2" id="KW-0732">Signal</keyword>
<proteinExistence type="predicted"/>
<dbReference type="HOGENOM" id="CLU_517796_0_0_1"/>
<protein>
    <submittedName>
        <fullName evidence="3">Uncharacterized protein</fullName>
    </submittedName>
</protein>
<sequence length="526" mass="59107">MLPKRLLFGVFLLHRTLAQDPGNEGGEPESPDTNTQQVQDPIPVDILPENIAPATSNFNIQDDIPAEPSPGDEGLQDELAAINFAMQSTGAPPTEEQLAITAPEETSPEAQYQLNMQRLATWSSEELANTRANRNTTISNGQADQGPPPFEQYTIPRQPGPGGYVGPPIGDYSWRTSVVLTKPQWNGFVQGLENSYNGSDTLTSLWRTCALAVAYRKSIDSLLVAAHKYAKLKDPELAKRVNTAYDALWRKFYYVSNRNFGVPKTKYPTPGICDETGILGAPTGKQTDALPETKLKLLEDLFMYEPLARDEISISDDYFLTTWNSIDQTLSWLDEWELGYAQYWDKKYGVVYKYIPKEFGYWDMWNSPTNLDYISEMPEKLLYALHATVVGLVRGVLPVVTEMFVDIGYRAWLVANESPLGKEEDFARPGANGYARTGFGFSEEFFIKGAERGEVNYRKLGSAKWNGEWDDKAQIAKNQWRDESLAKLYDEMKQKANAPKSDKSVDAIKKKMATQGHGFRKVKKQN</sequence>
<reference evidence="4" key="2">
    <citation type="submission" date="2013-04" db="EMBL/GenBank/DDBJ databases">
        <title>Genomic mechanisms accounting for the adaptation to parasitism in nematode-trapping fungi.</title>
        <authorList>
            <person name="Ahren D.G."/>
        </authorList>
    </citation>
    <scope>NUCLEOTIDE SEQUENCE [LARGE SCALE GENOMIC DNA]</scope>
    <source>
        <strain evidence="4">CBS 200.50</strain>
    </source>
</reference>
<dbReference type="OrthoDB" id="5315189at2759"/>
<evidence type="ECO:0000313" key="3">
    <source>
        <dbReference type="EMBL" id="EPS36566.1"/>
    </source>
</evidence>
<comment type="caution">
    <text evidence="3">The sequence shown here is derived from an EMBL/GenBank/DDBJ whole genome shotgun (WGS) entry which is preliminary data.</text>
</comment>
<dbReference type="AlphaFoldDB" id="S8A612"/>
<reference evidence="3 4" key="1">
    <citation type="journal article" date="2013" name="PLoS Genet.">
        <title>Genomic mechanisms accounting for the adaptation to parasitism in nematode-trapping fungi.</title>
        <authorList>
            <person name="Meerupati T."/>
            <person name="Andersson K.M."/>
            <person name="Friman E."/>
            <person name="Kumar D."/>
            <person name="Tunlid A."/>
            <person name="Ahren D."/>
        </authorList>
    </citation>
    <scope>NUCLEOTIDE SEQUENCE [LARGE SCALE GENOMIC DNA]</scope>
    <source>
        <strain evidence="3 4">CBS 200.50</strain>
    </source>
</reference>
<evidence type="ECO:0000313" key="4">
    <source>
        <dbReference type="Proteomes" id="UP000015100"/>
    </source>
</evidence>